<sequence length="142" mass="16551">MLQKTKHRSISPPISYTSDSSKWMKKVKESRRFLLLLLFHIAPRTASRLEIGSEPEYNVLELEKNERFRLGSRSFSRIVSSYRLNEDEEVENDYITTDRAFEAVQQRGQTDLLELLIRTVDDSLLYDVVRVLSEANKGEHAC</sequence>
<dbReference type="EMBL" id="CAJFCJ010000006">
    <property type="protein sequence ID" value="CAD5115240.1"/>
    <property type="molecule type" value="Genomic_DNA"/>
</dbReference>
<gene>
    <name evidence="1" type="ORF">DGYR_LOCUS3995</name>
</gene>
<accession>A0A7I8VHT9</accession>
<proteinExistence type="predicted"/>
<comment type="caution">
    <text evidence="1">The sequence shown here is derived from an EMBL/GenBank/DDBJ whole genome shotgun (WGS) entry which is preliminary data.</text>
</comment>
<organism evidence="1 2">
    <name type="scientific">Dimorphilus gyrociliatus</name>
    <dbReference type="NCBI Taxonomy" id="2664684"/>
    <lineage>
        <taxon>Eukaryota</taxon>
        <taxon>Metazoa</taxon>
        <taxon>Spiralia</taxon>
        <taxon>Lophotrochozoa</taxon>
        <taxon>Annelida</taxon>
        <taxon>Polychaeta</taxon>
        <taxon>Polychaeta incertae sedis</taxon>
        <taxon>Dinophilidae</taxon>
        <taxon>Dimorphilus</taxon>
    </lineage>
</organism>
<dbReference type="AlphaFoldDB" id="A0A7I8VHT9"/>
<reference evidence="1 2" key="1">
    <citation type="submission" date="2020-08" db="EMBL/GenBank/DDBJ databases">
        <authorList>
            <person name="Hejnol A."/>
        </authorList>
    </citation>
    <scope>NUCLEOTIDE SEQUENCE [LARGE SCALE GENOMIC DNA]</scope>
</reference>
<evidence type="ECO:0000313" key="1">
    <source>
        <dbReference type="EMBL" id="CAD5115240.1"/>
    </source>
</evidence>
<keyword evidence="2" id="KW-1185">Reference proteome</keyword>
<dbReference type="Proteomes" id="UP000549394">
    <property type="component" value="Unassembled WGS sequence"/>
</dbReference>
<protein>
    <submittedName>
        <fullName evidence="1">Uncharacterized protein</fullName>
    </submittedName>
</protein>
<evidence type="ECO:0000313" key="2">
    <source>
        <dbReference type="Proteomes" id="UP000549394"/>
    </source>
</evidence>
<name>A0A7I8VHT9_9ANNE</name>